<accession>A0A4Z2F7W8</accession>
<dbReference type="EMBL" id="SRLO01001505">
    <property type="protein sequence ID" value="TNN37299.1"/>
    <property type="molecule type" value="Genomic_DNA"/>
</dbReference>
<gene>
    <name evidence="1" type="ORF">EYF80_052539</name>
</gene>
<sequence>MKTPQVQPVSVVLPVKPGPDKGAAAHGKGAASLLIGRLRGKTDVGRAAAISRGALKPDVEVFICKEVKREEEEEEEEEDRV</sequence>
<reference evidence="1 2" key="1">
    <citation type="submission" date="2019-03" db="EMBL/GenBank/DDBJ databases">
        <title>First draft genome of Liparis tanakae, snailfish: a comprehensive survey of snailfish specific genes.</title>
        <authorList>
            <person name="Kim W."/>
            <person name="Song I."/>
            <person name="Jeong J.-H."/>
            <person name="Kim D."/>
            <person name="Kim S."/>
            <person name="Ryu S."/>
            <person name="Song J.Y."/>
            <person name="Lee S.K."/>
        </authorList>
    </citation>
    <scope>NUCLEOTIDE SEQUENCE [LARGE SCALE GENOMIC DNA]</scope>
    <source>
        <tissue evidence="1">Muscle</tissue>
    </source>
</reference>
<keyword evidence="2" id="KW-1185">Reference proteome</keyword>
<dbReference type="AlphaFoldDB" id="A0A4Z2F7W8"/>
<organism evidence="1 2">
    <name type="scientific">Liparis tanakae</name>
    <name type="common">Tanaka's snailfish</name>
    <dbReference type="NCBI Taxonomy" id="230148"/>
    <lineage>
        <taxon>Eukaryota</taxon>
        <taxon>Metazoa</taxon>
        <taxon>Chordata</taxon>
        <taxon>Craniata</taxon>
        <taxon>Vertebrata</taxon>
        <taxon>Euteleostomi</taxon>
        <taxon>Actinopterygii</taxon>
        <taxon>Neopterygii</taxon>
        <taxon>Teleostei</taxon>
        <taxon>Neoteleostei</taxon>
        <taxon>Acanthomorphata</taxon>
        <taxon>Eupercaria</taxon>
        <taxon>Perciformes</taxon>
        <taxon>Cottioidei</taxon>
        <taxon>Cottales</taxon>
        <taxon>Liparidae</taxon>
        <taxon>Liparis</taxon>
    </lineage>
</organism>
<dbReference type="Proteomes" id="UP000314294">
    <property type="component" value="Unassembled WGS sequence"/>
</dbReference>
<proteinExistence type="predicted"/>
<name>A0A4Z2F7W8_9TELE</name>
<evidence type="ECO:0000313" key="2">
    <source>
        <dbReference type="Proteomes" id="UP000314294"/>
    </source>
</evidence>
<comment type="caution">
    <text evidence="1">The sequence shown here is derived from an EMBL/GenBank/DDBJ whole genome shotgun (WGS) entry which is preliminary data.</text>
</comment>
<protein>
    <submittedName>
        <fullName evidence="1">Uncharacterized protein</fullName>
    </submittedName>
</protein>
<evidence type="ECO:0000313" key="1">
    <source>
        <dbReference type="EMBL" id="TNN37299.1"/>
    </source>
</evidence>